<protein>
    <submittedName>
        <fullName evidence="2">Helix-turn-helix domain-containing protein</fullName>
    </submittedName>
</protein>
<feature type="region of interest" description="Disordered" evidence="1">
    <location>
        <begin position="85"/>
        <end position="114"/>
    </location>
</feature>
<dbReference type="InterPro" id="IPR010982">
    <property type="entry name" value="Lambda_DNA-bd_dom_sf"/>
</dbReference>
<name>A0ABW0G1L7_9PROT</name>
<organism evidence="2 3">
    <name type="scientific">Azospirillum himalayense</name>
    <dbReference type="NCBI Taxonomy" id="654847"/>
    <lineage>
        <taxon>Bacteria</taxon>
        <taxon>Pseudomonadati</taxon>
        <taxon>Pseudomonadota</taxon>
        <taxon>Alphaproteobacteria</taxon>
        <taxon>Rhodospirillales</taxon>
        <taxon>Azospirillaceae</taxon>
        <taxon>Azospirillum</taxon>
    </lineage>
</organism>
<feature type="compositionally biased region" description="Basic and acidic residues" evidence="1">
    <location>
        <begin position="101"/>
        <end position="114"/>
    </location>
</feature>
<dbReference type="EMBL" id="JBHSLC010000002">
    <property type="protein sequence ID" value="MFC5353573.1"/>
    <property type="molecule type" value="Genomic_DNA"/>
</dbReference>
<accession>A0ABW0G1L7</accession>
<gene>
    <name evidence="2" type="ORF">ACFPMG_01010</name>
</gene>
<comment type="caution">
    <text evidence="2">The sequence shown here is derived from an EMBL/GenBank/DDBJ whole genome shotgun (WGS) entry which is preliminary data.</text>
</comment>
<keyword evidence="3" id="KW-1185">Reference proteome</keyword>
<evidence type="ECO:0000313" key="2">
    <source>
        <dbReference type="EMBL" id="MFC5353573.1"/>
    </source>
</evidence>
<sequence length="114" mass="11795">MLTGNQIRHLRVWAGIKTQAELGKRAGGLSRATIARAEDAGDTTPGHLSVDNILAIAEVFIQAGAVFSLPPGEPLTAGLHVDFPKKANPLPPLPPGGPGVRLKEAPPPDLKGGE</sequence>
<evidence type="ECO:0000256" key="1">
    <source>
        <dbReference type="SAM" id="MobiDB-lite"/>
    </source>
</evidence>
<dbReference type="Proteomes" id="UP001596166">
    <property type="component" value="Unassembled WGS sequence"/>
</dbReference>
<proteinExistence type="predicted"/>
<dbReference type="Gene3D" id="1.10.260.40">
    <property type="entry name" value="lambda repressor-like DNA-binding domains"/>
    <property type="match status" value="1"/>
</dbReference>
<reference evidence="3" key="1">
    <citation type="journal article" date="2019" name="Int. J. Syst. Evol. Microbiol.">
        <title>The Global Catalogue of Microorganisms (GCM) 10K type strain sequencing project: providing services to taxonomists for standard genome sequencing and annotation.</title>
        <authorList>
            <consortium name="The Broad Institute Genomics Platform"/>
            <consortium name="The Broad Institute Genome Sequencing Center for Infectious Disease"/>
            <person name="Wu L."/>
            <person name="Ma J."/>
        </authorList>
    </citation>
    <scope>NUCLEOTIDE SEQUENCE [LARGE SCALE GENOMIC DNA]</scope>
    <source>
        <strain evidence="3">CCUG 58760</strain>
    </source>
</reference>
<dbReference type="RefSeq" id="WP_376993399.1">
    <property type="nucleotide sequence ID" value="NZ_JBHSLC010000002.1"/>
</dbReference>
<evidence type="ECO:0000313" key="3">
    <source>
        <dbReference type="Proteomes" id="UP001596166"/>
    </source>
</evidence>